<dbReference type="Pfam" id="PF00646">
    <property type="entry name" value="F-box"/>
    <property type="match status" value="1"/>
</dbReference>
<dbReference type="SUPFAM" id="SSF81383">
    <property type="entry name" value="F-box domain"/>
    <property type="match status" value="1"/>
</dbReference>
<dbReference type="PANTHER" id="PTHR24113:SF12">
    <property type="entry name" value="RAN GTPASE-ACTIVATING PROTEIN 1"/>
    <property type="match status" value="1"/>
</dbReference>
<dbReference type="InterPro" id="IPR036047">
    <property type="entry name" value="F-box-like_dom_sf"/>
</dbReference>
<dbReference type="PANTHER" id="PTHR24113">
    <property type="entry name" value="RAN GTPASE-ACTIVATING PROTEIN 1"/>
    <property type="match status" value="1"/>
</dbReference>
<proteinExistence type="predicted"/>
<evidence type="ECO:0000256" key="2">
    <source>
        <dbReference type="ARBA" id="ARBA00022614"/>
    </source>
</evidence>
<dbReference type="InterPro" id="IPR001810">
    <property type="entry name" value="F-box_dom"/>
</dbReference>
<dbReference type="SUPFAM" id="SSF52047">
    <property type="entry name" value="RNI-like"/>
    <property type="match status" value="1"/>
</dbReference>
<sequence>MPNKAPPSLHTLPIEIIYCILDNLDRLEILLSFRDVCTRLNAITNTYPRYQTLTTLDLADNGISVKGGQSLANALQNNTTLTTLDLGSNWIGTEGAQHVANALQNNKTLTILDLGDNKMGDEGARFLAYALQNNKVSHTFE</sequence>
<feature type="domain" description="F-box" evidence="4">
    <location>
        <begin position="6"/>
        <end position="53"/>
    </location>
</feature>
<accession>A0A815BU01</accession>
<dbReference type="GO" id="GO:0048471">
    <property type="term" value="C:perinuclear region of cytoplasm"/>
    <property type="evidence" value="ECO:0007669"/>
    <property type="project" value="TreeGrafter"/>
</dbReference>
<evidence type="ECO:0000313" key="6">
    <source>
        <dbReference type="Proteomes" id="UP000663860"/>
    </source>
</evidence>
<dbReference type="Pfam" id="PF13516">
    <property type="entry name" value="LRR_6"/>
    <property type="match status" value="3"/>
</dbReference>
<evidence type="ECO:0000256" key="3">
    <source>
        <dbReference type="ARBA" id="ARBA00022737"/>
    </source>
</evidence>
<dbReference type="EMBL" id="CAJNOE010000571">
    <property type="protein sequence ID" value="CAF1274868.1"/>
    <property type="molecule type" value="Genomic_DNA"/>
</dbReference>
<keyword evidence="2" id="KW-0433">Leucine-rich repeat</keyword>
<dbReference type="GO" id="GO:0031267">
    <property type="term" value="F:small GTPase binding"/>
    <property type="evidence" value="ECO:0007669"/>
    <property type="project" value="TreeGrafter"/>
</dbReference>
<dbReference type="Proteomes" id="UP000663860">
    <property type="component" value="Unassembled WGS sequence"/>
</dbReference>
<dbReference type="AlphaFoldDB" id="A0A815BU01"/>
<dbReference type="GO" id="GO:0005634">
    <property type="term" value="C:nucleus"/>
    <property type="evidence" value="ECO:0007669"/>
    <property type="project" value="TreeGrafter"/>
</dbReference>
<dbReference type="GO" id="GO:0006913">
    <property type="term" value="P:nucleocytoplasmic transport"/>
    <property type="evidence" value="ECO:0007669"/>
    <property type="project" value="TreeGrafter"/>
</dbReference>
<dbReference type="PROSITE" id="PS50181">
    <property type="entry name" value="FBOX"/>
    <property type="match status" value="1"/>
</dbReference>
<name>A0A815BU01_9BILA</name>
<dbReference type="GO" id="GO:0005096">
    <property type="term" value="F:GTPase activator activity"/>
    <property type="evidence" value="ECO:0007669"/>
    <property type="project" value="UniProtKB-KW"/>
</dbReference>
<evidence type="ECO:0000256" key="1">
    <source>
        <dbReference type="ARBA" id="ARBA00022468"/>
    </source>
</evidence>
<gene>
    <name evidence="5" type="ORF">IZO911_LOCUS32634</name>
</gene>
<dbReference type="InterPro" id="IPR027038">
    <property type="entry name" value="RanGap"/>
</dbReference>
<keyword evidence="1" id="KW-0343">GTPase activation</keyword>
<dbReference type="GO" id="GO:0005829">
    <property type="term" value="C:cytosol"/>
    <property type="evidence" value="ECO:0007669"/>
    <property type="project" value="TreeGrafter"/>
</dbReference>
<dbReference type="InterPro" id="IPR001611">
    <property type="entry name" value="Leu-rich_rpt"/>
</dbReference>
<organism evidence="5 6">
    <name type="scientific">Adineta steineri</name>
    <dbReference type="NCBI Taxonomy" id="433720"/>
    <lineage>
        <taxon>Eukaryota</taxon>
        <taxon>Metazoa</taxon>
        <taxon>Spiralia</taxon>
        <taxon>Gnathifera</taxon>
        <taxon>Rotifera</taxon>
        <taxon>Eurotatoria</taxon>
        <taxon>Bdelloidea</taxon>
        <taxon>Adinetida</taxon>
        <taxon>Adinetidae</taxon>
        <taxon>Adineta</taxon>
    </lineage>
</organism>
<dbReference type="InterPro" id="IPR032675">
    <property type="entry name" value="LRR_dom_sf"/>
</dbReference>
<protein>
    <recommendedName>
        <fullName evidence="4">F-box domain-containing protein</fullName>
    </recommendedName>
</protein>
<dbReference type="Gene3D" id="3.80.10.10">
    <property type="entry name" value="Ribonuclease Inhibitor"/>
    <property type="match status" value="1"/>
</dbReference>
<evidence type="ECO:0000259" key="4">
    <source>
        <dbReference type="PROSITE" id="PS50181"/>
    </source>
</evidence>
<reference evidence="5" key="1">
    <citation type="submission" date="2021-02" db="EMBL/GenBank/DDBJ databases">
        <authorList>
            <person name="Nowell W R."/>
        </authorList>
    </citation>
    <scope>NUCLEOTIDE SEQUENCE</scope>
</reference>
<evidence type="ECO:0000313" key="5">
    <source>
        <dbReference type="EMBL" id="CAF1274868.1"/>
    </source>
</evidence>
<comment type="caution">
    <text evidence="5">The sequence shown here is derived from an EMBL/GenBank/DDBJ whole genome shotgun (WGS) entry which is preliminary data.</text>
</comment>
<keyword evidence="3" id="KW-0677">Repeat</keyword>
<dbReference type="SMART" id="SM00368">
    <property type="entry name" value="LRR_RI"/>
    <property type="match status" value="3"/>
</dbReference>